<name>A0A5Q0BN54_9GAMM</name>
<feature type="domain" description="N-acetyltransferase" evidence="1">
    <location>
        <begin position="9"/>
        <end position="156"/>
    </location>
</feature>
<dbReference type="InParanoid" id="A0A5Q0BN54"/>
<dbReference type="AlphaFoldDB" id="A0A5Q0BN54"/>
<organism evidence="2 3">
    <name type="scientific">Candidatus Methylospira mobilis</name>
    <dbReference type="NCBI Taxonomy" id="1808979"/>
    <lineage>
        <taxon>Bacteria</taxon>
        <taxon>Pseudomonadati</taxon>
        <taxon>Pseudomonadota</taxon>
        <taxon>Gammaproteobacteria</taxon>
        <taxon>Methylococcales</taxon>
        <taxon>Methylococcaceae</taxon>
        <taxon>Candidatus Methylospira</taxon>
    </lineage>
</organism>
<proteinExistence type="predicted"/>
<dbReference type="InterPro" id="IPR016181">
    <property type="entry name" value="Acyl_CoA_acyltransferase"/>
</dbReference>
<dbReference type="EMBL" id="CP044205">
    <property type="protein sequence ID" value="QFY45029.1"/>
    <property type="molecule type" value="Genomic_DNA"/>
</dbReference>
<dbReference type="Proteomes" id="UP000325755">
    <property type="component" value="Chromosome"/>
</dbReference>
<evidence type="ECO:0000259" key="1">
    <source>
        <dbReference type="PROSITE" id="PS51186"/>
    </source>
</evidence>
<gene>
    <name evidence="2" type="ORF">F6R98_09470</name>
</gene>
<evidence type="ECO:0000313" key="3">
    <source>
        <dbReference type="Proteomes" id="UP000325755"/>
    </source>
</evidence>
<dbReference type="InterPro" id="IPR051531">
    <property type="entry name" value="N-acetyltransferase"/>
</dbReference>
<accession>A0A5Q0BN54</accession>
<dbReference type="InterPro" id="IPR000182">
    <property type="entry name" value="GNAT_dom"/>
</dbReference>
<dbReference type="Gene3D" id="3.40.630.30">
    <property type="match status" value="1"/>
</dbReference>
<dbReference type="OrthoDB" id="9801656at2"/>
<dbReference type="SUPFAM" id="SSF55729">
    <property type="entry name" value="Acyl-CoA N-acyltransferases (Nat)"/>
    <property type="match status" value="1"/>
</dbReference>
<dbReference type="GO" id="GO:0016747">
    <property type="term" value="F:acyltransferase activity, transferring groups other than amino-acyl groups"/>
    <property type="evidence" value="ECO:0007669"/>
    <property type="project" value="InterPro"/>
</dbReference>
<dbReference type="KEGG" id="mmob:F6R98_09470"/>
<protein>
    <submittedName>
        <fullName evidence="2">GNAT family N-acetyltransferase</fullName>
    </submittedName>
</protein>
<dbReference type="PROSITE" id="PS51186">
    <property type="entry name" value="GNAT"/>
    <property type="match status" value="1"/>
</dbReference>
<reference evidence="2 3" key="1">
    <citation type="submission" date="2019-09" db="EMBL/GenBank/DDBJ databases">
        <title>Ecophysiology of the spiral-shaped methanotroph Methylospira mobilis as revealed by the complete genome sequence.</title>
        <authorList>
            <person name="Oshkin I.Y."/>
            <person name="Dedysh S.N."/>
            <person name="Miroshnikov K."/>
            <person name="Danilova O.V."/>
            <person name="Hakobyan A."/>
            <person name="Liesack W."/>
        </authorList>
    </citation>
    <scope>NUCLEOTIDE SEQUENCE [LARGE SCALE GENOMIC DNA]</scope>
    <source>
        <strain evidence="2 3">Shm1</strain>
    </source>
</reference>
<sequence>MDVIKTDRLTLRNFRQGDAIDLLAYLHQPRVSCFFSLKLEDLGAAEAEVETRGRSDEQIAVCLRSTGNLIGDVFCILEHPDTYAVGWNFNADFGGAGFASEAARALFEYLFSVKHARRLYAYVEEDNIASQRLCERLGMRREGLFKEFISFKKDNEGVPIFENTMQYAILQKEWVAHNDYPDKLDTARRRGALASEAFG</sequence>
<dbReference type="PANTHER" id="PTHR43792">
    <property type="entry name" value="GNAT FAMILY, PUTATIVE (AFU_ORTHOLOGUE AFUA_3G00765)-RELATED-RELATED"/>
    <property type="match status" value="1"/>
</dbReference>
<keyword evidence="3" id="KW-1185">Reference proteome</keyword>
<dbReference type="PANTHER" id="PTHR43792:SF1">
    <property type="entry name" value="N-ACETYLTRANSFERASE DOMAIN-CONTAINING PROTEIN"/>
    <property type="match status" value="1"/>
</dbReference>
<keyword evidence="2" id="KW-0808">Transferase</keyword>
<evidence type="ECO:0000313" key="2">
    <source>
        <dbReference type="EMBL" id="QFY45029.1"/>
    </source>
</evidence>
<dbReference type="Pfam" id="PF13302">
    <property type="entry name" value="Acetyltransf_3"/>
    <property type="match status" value="1"/>
</dbReference>